<accession>A0A6J6GNX3</accession>
<name>A0A6J6GNX3_9ZZZZ</name>
<dbReference type="AlphaFoldDB" id="A0A6J6GNX3"/>
<feature type="transmembrane region" description="Helical" evidence="2">
    <location>
        <begin position="230"/>
        <end position="248"/>
    </location>
</feature>
<keyword evidence="2" id="KW-0812">Transmembrane</keyword>
<evidence type="ECO:0000256" key="2">
    <source>
        <dbReference type="SAM" id="Phobius"/>
    </source>
</evidence>
<gene>
    <name evidence="3" type="ORF">UFOPK1826_00726</name>
</gene>
<keyword evidence="2" id="KW-0472">Membrane</keyword>
<evidence type="ECO:0000256" key="1">
    <source>
        <dbReference type="SAM" id="MobiDB-lite"/>
    </source>
</evidence>
<reference evidence="3" key="1">
    <citation type="submission" date="2020-05" db="EMBL/GenBank/DDBJ databases">
        <authorList>
            <person name="Chiriac C."/>
            <person name="Salcher M."/>
            <person name="Ghai R."/>
            <person name="Kavagutti S V."/>
        </authorList>
    </citation>
    <scope>NUCLEOTIDE SEQUENCE</scope>
</reference>
<keyword evidence="2" id="KW-1133">Transmembrane helix</keyword>
<proteinExistence type="predicted"/>
<dbReference type="EMBL" id="CAEZUN010000075">
    <property type="protein sequence ID" value="CAB4601900.1"/>
    <property type="molecule type" value="Genomic_DNA"/>
</dbReference>
<evidence type="ECO:0000313" key="3">
    <source>
        <dbReference type="EMBL" id="CAB4601900.1"/>
    </source>
</evidence>
<protein>
    <submittedName>
        <fullName evidence="3">Unannotated protein</fullName>
    </submittedName>
</protein>
<feature type="region of interest" description="Disordered" evidence="1">
    <location>
        <begin position="196"/>
        <end position="219"/>
    </location>
</feature>
<sequence length="259" mass="27561">MAELSMKKFLLISLASLALIGLLPASVAKAHDPIILTKNQSTPADGPLLPDGTISFALYGSLESPADTRGFRVNFVEGDSLYLSILIPDLALENQLDDASLPFVELTDPSGAKTKLSVSDKVSFAEPFTGTNYVRLTELTTVAISGTYSVMITGNSPSRFTVSVGQKEMFGTPVENISNRDLGVGGVMSWYNNSSTLATETQSPEAQSNVTPSSEPEVLTQTEDVENSQPTLLVTALFAAIVAIAIAVKSSKKRNKNKQ</sequence>
<organism evidence="3">
    <name type="scientific">freshwater metagenome</name>
    <dbReference type="NCBI Taxonomy" id="449393"/>
    <lineage>
        <taxon>unclassified sequences</taxon>
        <taxon>metagenomes</taxon>
        <taxon>ecological metagenomes</taxon>
    </lineage>
</organism>